<feature type="domain" description="UvrD-like helicase ATP-binding" evidence="7">
    <location>
        <begin position="203"/>
        <end position="563"/>
    </location>
</feature>
<proteinExistence type="predicted"/>
<dbReference type="InterPro" id="IPR027417">
    <property type="entry name" value="P-loop_NTPase"/>
</dbReference>
<evidence type="ECO:0000256" key="6">
    <source>
        <dbReference type="SAM" id="Coils"/>
    </source>
</evidence>
<dbReference type="RefSeq" id="WP_288185851.1">
    <property type="nucleotide sequence ID" value="NZ_LT608335.1"/>
</dbReference>
<reference evidence="8" key="1">
    <citation type="submission" date="2016-08" db="EMBL/GenBank/DDBJ databases">
        <authorList>
            <person name="Seilhamer J.J."/>
        </authorList>
    </citation>
    <scope>NUCLEOTIDE SEQUENCE</scope>
    <source>
        <strain evidence="8">86</strain>
    </source>
</reference>
<dbReference type="PANTHER" id="PTHR11070">
    <property type="entry name" value="UVRD / RECB / PCRA DNA HELICASE FAMILY MEMBER"/>
    <property type="match status" value="1"/>
</dbReference>
<feature type="coiled-coil region" evidence="6">
    <location>
        <begin position="11"/>
        <end position="38"/>
    </location>
</feature>
<feature type="binding site" evidence="5">
    <location>
        <begin position="224"/>
        <end position="231"/>
    </location>
    <ligand>
        <name>ATP</name>
        <dbReference type="ChEBI" id="CHEBI:30616"/>
    </ligand>
</feature>
<dbReference type="GO" id="GO:0043138">
    <property type="term" value="F:3'-5' DNA helicase activity"/>
    <property type="evidence" value="ECO:0007669"/>
    <property type="project" value="TreeGrafter"/>
</dbReference>
<evidence type="ECO:0000259" key="7">
    <source>
        <dbReference type="PROSITE" id="PS51198"/>
    </source>
</evidence>
<dbReference type="GO" id="GO:0000725">
    <property type="term" value="P:recombinational repair"/>
    <property type="evidence" value="ECO:0007669"/>
    <property type="project" value="TreeGrafter"/>
</dbReference>
<dbReference type="SUPFAM" id="SSF52540">
    <property type="entry name" value="P-loop containing nucleoside triphosphate hydrolases"/>
    <property type="match status" value="1"/>
</dbReference>
<dbReference type="PANTHER" id="PTHR11070:SF17">
    <property type="entry name" value="DNA HELICASE IV"/>
    <property type="match status" value="1"/>
</dbReference>
<name>A0A212M0Y4_9FIRM</name>
<keyword evidence="1 5" id="KW-0547">Nucleotide-binding</keyword>
<dbReference type="GO" id="GO:0005829">
    <property type="term" value="C:cytosol"/>
    <property type="evidence" value="ECO:0007669"/>
    <property type="project" value="TreeGrafter"/>
</dbReference>
<dbReference type="PROSITE" id="PS51198">
    <property type="entry name" value="UVRD_HELICASE_ATP_BIND"/>
    <property type="match status" value="1"/>
</dbReference>
<keyword evidence="3 5" id="KW-0347">Helicase</keyword>
<keyword evidence="4 5" id="KW-0067">ATP-binding</keyword>
<dbReference type="InterPro" id="IPR014016">
    <property type="entry name" value="UvrD-like_ATP-bd"/>
</dbReference>
<dbReference type="AlphaFoldDB" id="A0A212M0Y4"/>
<accession>A0A212M0Y4</accession>
<keyword evidence="6" id="KW-0175">Coiled coil</keyword>
<protein>
    <submittedName>
        <fullName evidence="8">Helicase superfamily 1 UvrD-related protein</fullName>
    </submittedName>
</protein>
<evidence type="ECO:0000256" key="4">
    <source>
        <dbReference type="ARBA" id="ARBA00022840"/>
    </source>
</evidence>
<evidence type="ECO:0000256" key="3">
    <source>
        <dbReference type="ARBA" id="ARBA00022806"/>
    </source>
</evidence>
<gene>
    <name evidence="8" type="ORF">KL86SPO_70255</name>
</gene>
<dbReference type="Gene3D" id="3.40.50.300">
    <property type="entry name" value="P-loop containing nucleotide triphosphate hydrolases"/>
    <property type="match status" value="2"/>
</dbReference>
<evidence type="ECO:0000256" key="2">
    <source>
        <dbReference type="ARBA" id="ARBA00022801"/>
    </source>
</evidence>
<dbReference type="InterPro" id="IPR000212">
    <property type="entry name" value="DNA_helicase_UvrD/REP"/>
</dbReference>
<dbReference type="GO" id="GO:0003677">
    <property type="term" value="F:DNA binding"/>
    <property type="evidence" value="ECO:0007669"/>
    <property type="project" value="InterPro"/>
</dbReference>
<organism evidence="8">
    <name type="scientific">uncultured Sporomusa sp</name>
    <dbReference type="NCBI Taxonomy" id="307249"/>
    <lineage>
        <taxon>Bacteria</taxon>
        <taxon>Bacillati</taxon>
        <taxon>Bacillota</taxon>
        <taxon>Negativicutes</taxon>
        <taxon>Selenomonadales</taxon>
        <taxon>Sporomusaceae</taxon>
        <taxon>Sporomusa</taxon>
        <taxon>environmental samples</taxon>
    </lineage>
</organism>
<evidence type="ECO:0000256" key="1">
    <source>
        <dbReference type="ARBA" id="ARBA00022741"/>
    </source>
</evidence>
<dbReference type="EMBL" id="FMJE01000007">
    <property type="protein sequence ID" value="SCM83397.1"/>
    <property type="molecule type" value="Genomic_DNA"/>
</dbReference>
<dbReference type="GO" id="GO:0016787">
    <property type="term" value="F:hydrolase activity"/>
    <property type="evidence" value="ECO:0007669"/>
    <property type="project" value="UniProtKB-UniRule"/>
</dbReference>
<dbReference type="Pfam" id="PF00580">
    <property type="entry name" value="UvrD-helicase"/>
    <property type="match status" value="1"/>
</dbReference>
<dbReference type="GO" id="GO:0005524">
    <property type="term" value="F:ATP binding"/>
    <property type="evidence" value="ECO:0007669"/>
    <property type="project" value="UniProtKB-UniRule"/>
</dbReference>
<keyword evidence="2 5" id="KW-0378">Hydrolase</keyword>
<evidence type="ECO:0000256" key="5">
    <source>
        <dbReference type="PROSITE-ProRule" id="PRU00560"/>
    </source>
</evidence>
<evidence type="ECO:0000313" key="8">
    <source>
        <dbReference type="EMBL" id="SCM83397.1"/>
    </source>
</evidence>
<sequence>MSNHPDFLHEQQHLSETIKNMQQIIKDLENDMDNRVHQINKSLSTKDEVSAYVHSLMKSDHARKAADIAQALDCPYFGRVDFREDGAKTFDQYYIGRTKVAKLDIESIRDILVFDWRDPVSTIFYEAQDGRASYEVLGRYTYTGDVSLKRQYKIEDRQLISMSEDNILSKIMSRQQESLIADPFLLERLLQGAGDRLKDIVTSIRSEQNQIIREPLNQVTIIQGVAGSGKTTIGLHRLSYLLYNEKLNPAKLVIVAPNKIFLDYISDLLPEIDAQDVNQTTFPDMAAAIMQLAPVISHTAPNSKELAATARWKGTPEFIKVMDIFLEKRLEKFCLKLKALSLFDNQLTITREQQLEKVLEGASVPYNERLQSLQKYIRFRLKNFVEVYEARYKRGEAHADEKTAARYAAESEAFDKKHFTKWPFLELLPAYAELMQDKAAWRKVKPHGVNVDILTAHTLANLESGQVDRDDLAPLCHLKYLLDGFNHVERFDHIAIDEGQDINLLEYLILLRLSRNTSFTIMGDMSQAIHTDRGLTSWQSLLKEVFAEAKCRYYEVNFSYRSAKEIVDLFNKVMPADRSKAIPVYEIGRQPVIEQAPTALTALQRTIQTIEEFQSLGCKSIGILTKAEADSHKLYEGLQAAAAQLANLHLITSSELSYHGGITVAPILLAKGLEFDGVIIWNASDRKFTADYQDAKLLYVAMSRAMYYLHIFHQGRLTPLLKG</sequence>